<dbReference type="InterPro" id="IPR000212">
    <property type="entry name" value="DNA_helicase_UvrD/REP"/>
</dbReference>
<reference evidence="4 5" key="1">
    <citation type="journal article" date="2012" name="J. Bacteriol.">
        <title>Complete Genome Sequence of the BTEX-Degrading Bacterium Pseudoxanthomonas spadix BD-a59.</title>
        <authorList>
            <person name="Lee S.H."/>
            <person name="Jin H.M."/>
            <person name="Lee H.J."/>
            <person name="Kim J.M."/>
            <person name="Jeon C.O."/>
        </authorList>
    </citation>
    <scope>NUCLEOTIDE SEQUENCE [LARGE SCALE GENOMIC DNA]</scope>
    <source>
        <strain evidence="4 5">BD-a59</strain>
    </source>
</reference>
<dbReference type="Proteomes" id="UP000005870">
    <property type="component" value="Chromosome"/>
</dbReference>
<dbReference type="eggNOG" id="COG0666">
    <property type="taxonomic scope" value="Bacteria"/>
</dbReference>
<dbReference type="InterPro" id="IPR002110">
    <property type="entry name" value="Ankyrin_rpt"/>
</dbReference>
<dbReference type="EMBL" id="CP003093">
    <property type="protein sequence ID" value="AER54672.1"/>
    <property type="molecule type" value="Genomic_DNA"/>
</dbReference>
<accession>G7URJ7</accession>
<dbReference type="PANTHER" id="PTHR11070:SF2">
    <property type="entry name" value="ATP-DEPENDENT DNA HELICASE SRS2"/>
    <property type="match status" value="1"/>
</dbReference>
<dbReference type="SUPFAM" id="SSF48403">
    <property type="entry name" value="Ankyrin repeat"/>
    <property type="match status" value="1"/>
</dbReference>
<proteinExistence type="predicted"/>
<dbReference type="PROSITE" id="PS50088">
    <property type="entry name" value="ANK_REPEAT"/>
    <property type="match status" value="1"/>
</dbReference>
<dbReference type="SMART" id="SM00248">
    <property type="entry name" value="ANK"/>
    <property type="match status" value="1"/>
</dbReference>
<evidence type="ECO:0000256" key="1">
    <source>
        <dbReference type="ARBA" id="ARBA00034923"/>
    </source>
</evidence>
<dbReference type="InterPro" id="IPR027351">
    <property type="entry name" value="(+)RNA_virus_helicase_core_dom"/>
</dbReference>
<evidence type="ECO:0000313" key="4">
    <source>
        <dbReference type="EMBL" id="AER54672.1"/>
    </source>
</evidence>
<dbReference type="AlphaFoldDB" id="G7URJ7"/>
<evidence type="ECO:0000313" key="5">
    <source>
        <dbReference type="Proteomes" id="UP000005870"/>
    </source>
</evidence>
<dbReference type="eggNOG" id="COG0210">
    <property type="taxonomic scope" value="Bacteria"/>
</dbReference>
<evidence type="ECO:0000259" key="3">
    <source>
        <dbReference type="Pfam" id="PF01443"/>
    </source>
</evidence>
<dbReference type="KEGG" id="psd:DSC_00095"/>
<dbReference type="STRING" id="1045855.DSC_00095"/>
<dbReference type="GO" id="GO:0003677">
    <property type="term" value="F:DNA binding"/>
    <property type="evidence" value="ECO:0007669"/>
    <property type="project" value="InterPro"/>
</dbReference>
<name>G7URJ7_PSEUP</name>
<dbReference type="InterPro" id="IPR027417">
    <property type="entry name" value="P-loop_NTPase"/>
</dbReference>
<keyword evidence="5" id="KW-1185">Reference proteome</keyword>
<dbReference type="RefSeq" id="WP_014161993.1">
    <property type="nucleotide sequence ID" value="NC_016147.2"/>
</dbReference>
<dbReference type="GO" id="GO:0043138">
    <property type="term" value="F:3'-5' DNA helicase activity"/>
    <property type="evidence" value="ECO:0007669"/>
    <property type="project" value="TreeGrafter"/>
</dbReference>
<dbReference type="OrthoDB" id="5441773at2"/>
<dbReference type="Pfam" id="PF00023">
    <property type="entry name" value="Ank"/>
    <property type="match status" value="1"/>
</dbReference>
<dbReference type="InterPro" id="IPR036770">
    <property type="entry name" value="Ankyrin_rpt-contain_sf"/>
</dbReference>
<feature type="domain" description="(+)RNA virus helicase C-terminal" evidence="3">
    <location>
        <begin position="286"/>
        <end position="490"/>
    </location>
</feature>
<dbReference type="eggNOG" id="COG1074">
    <property type="taxonomic scope" value="Bacteria"/>
</dbReference>
<dbReference type="HOGENOM" id="CLU_013506_0_0_6"/>
<evidence type="ECO:0000256" key="2">
    <source>
        <dbReference type="PROSITE-ProRule" id="PRU00023"/>
    </source>
</evidence>
<dbReference type="GO" id="GO:0005524">
    <property type="term" value="F:ATP binding"/>
    <property type="evidence" value="ECO:0007669"/>
    <property type="project" value="InterPro"/>
</dbReference>
<feature type="repeat" description="ANK" evidence="2">
    <location>
        <begin position="728"/>
        <end position="760"/>
    </location>
</feature>
<dbReference type="GO" id="GO:0000725">
    <property type="term" value="P:recombinational repair"/>
    <property type="evidence" value="ECO:0007669"/>
    <property type="project" value="TreeGrafter"/>
</dbReference>
<gene>
    <name evidence="4" type="ordered locus">DSC_00095</name>
</gene>
<dbReference type="Gene3D" id="1.25.40.20">
    <property type="entry name" value="Ankyrin repeat-containing domain"/>
    <property type="match status" value="1"/>
</dbReference>
<protein>
    <recommendedName>
        <fullName evidence="1">DNA 3'-5' helicase II</fullName>
    </recommendedName>
</protein>
<dbReference type="PANTHER" id="PTHR11070">
    <property type="entry name" value="UVRD / RECB / PCRA DNA HELICASE FAMILY MEMBER"/>
    <property type="match status" value="1"/>
</dbReference>
<dbReference type="Pfam" id="PF01443">
    <property type="entry name" value="Viral_helicase1"/>
    <property type="match status" value="1"/>
</dbReference>
<dbReference type="PROSITE" id="PS50297">
    <property type="entry name" value="ANK_REP_REGION"/>
    <property type="match status" value="1"/>
</dbReference>
<sequence>MQVLRYSGLLPGKFQAKYDKVVQAIERNDFRSVDLKKLAPTPYYRARLDDASRLLLQFVRHGDRTACLALEIVPHHAYEKSRFLRGAHVDPSRIEDATPEQVARTAEPVRYLHPGRGEFHLLDKPISFDDAQEAVYWMPPPLILVGSAGSGKTALTLEKLRQCSGEVLYITQSPWLAQNARALYDAHGYQNDDQQVQFLSYREFLETLRVPAGREVTFADFRAWFERHRQQYRFTDAHPCFEEFRGVIGSQPEGVLDRDAYLALGPRQSIFEPDQRQAIHALFDKYRQWLADSGLYDSNLVAHAWQPLAQPQYDFVVVDEVQDLTNAQLALVLATLRSAGQFLLCGDSNQIVHPNFFSWAAVKSLFWRSPELAERQRLSVLSVNYRNTRAITAAANALLKIKHARFGSIDRESNHLVRAASDSDGQVRLLPDQEAVNRDLDARTRGSTQFAVLVLRDEDKAQARTVFHTPLVFSVHEAKGLEYPNIILYRFVSGQRRAYAEICEGVSAQDLAREDLDYRRAKDKQDRSLELWKFYVNALYVAMTRAVERLYLVESDLTHPLLQLLGIHQRNDKLEVPASQSSREDWEREAHRLALQGKQEQADAIRQSVLKTRTVPWPVWDAALLQASIERAYDPREVSNKPRQLLADMALWHFLDGHLVALHTELAWPGMRGLLLEDPFHALHFDHARLKQARANLAARHTSGYEKKNVKPILQHCDQYGVDHLTVTGATPLMLAAEAGNVALVDTLLDRGADLELRDPFGHTAQSFALARAARDADYAGGAFGEIWQRVAAPMLDVEVDGRLLRLYRQQGEYLLLQLMLTGLKTLGSLLYNLPKHDVRRLHGFDAAYLMRNIEHFPDAVWPAQRRKRTYFNAVLARAEVDSAYQPARRLWLRTRNGHYLPNPALRLRVRGSDGQQSWQPVYEVLQLPIIERGNGRLAWQPGPTYRRLMRDTGLDLQDGPPAIPD</sequence>
<dbReference type="Gene3D" id="3.40.50.300">
    <property type="entry name" value="P-loop containing nucleotide triphosphate hydrolases"/>
    <property type="match status" value="2"/>
</dbReference>
<keyword evidence="2" id="KW-0040">ANK repeat</keyword>
<dbReference type="SUPFAM" id="SSF52540">
    <property type="entry name" value="P-loop containing nucleoside triphosphate hydrolases"/>
    <property type="match status" value="1"/>
</dbReference>
<organism evidence="4 5">
    <name type="scientific">Pseudoxanthomonas spadix (strain BD-a59)</name>
    <dbReference type="NCBI Taxonomy" id="1045855"/>
    <lineage>
        <taxon>Bacteria</taxon>
        <taxon>Pseudomonadati</taxon>
        <taxon>Pseudomonadota</taxon>
        <taxon>Gammaproteobacteria</taxon>
        <taxon>Lysobacterales</taxon>
        <taxon>Lysobacteraceae</taxon>
        <taxon>Pseudoxanthomonas</taxon>
    </lineage>
</organism>